<reference evidence="4 5" key="1">
    <citation type="submission" date="2025-04" db="UniProtKB">
        <authorList>
            <consortium name="RefSeq"/>
        </authorList>
    </citation>
    <scope>IDENTIFICATION</scope>
    <source>
        <tissue evidence="4 5">Sperm</tissue>
    </source>
</reference>
<feature type="transmembrane region" description="Helical" evidence="2">
    <location>
        <begin position="114"/>
        <end position="141"/>
    </location>
</feature>
<dbReference type="InterPro" id="IPR040035">
    <property type="entry name" value="TMEM180"/>
</dbReference>
<keyword evidence="2" id="KW-1133">Transmembrane helix</keyword>
<feature type="transmembrane region" description="Helical" evidence="2">
    <location>
        <begin position="291"/>
        <end position="311"/>
    </location>
</feature>
<protein>
    <submittedName>
        <fullName evidence="4 5">Transmembrane protein 180-like</fullName>
    </submittedName>
</protein>
<evidence type="ECO:0000313" key="4">
    <source>
        <dbReference type="RefSeq" id="XP_032826079.1"/>
    </source>
</evidence>
<evidence type="ECO:0000256" key="2">
    <source>
        <dbReference type="SAM" id="Phobius"/>
    </source>
</evidence>
<feature type="transmembrane region" description="Helical" evidence="2">
    <location>
        <begin position="181"/>
        <end position="199"/>
    </location>
</feature>
<accession>A0AAJ7TYT0</accession>
<sequence>MRGFCQLNGNALAYSMTTAGASIINSIFSFYYVKLFLSQYHISEVDFHRAQVVYMVWNAVNDPLFGYLQDTGSWACCRSRRLAIAYGATLYAVAFLLPWFPWRSGGYGPGDPLAGVHLLVALCAFDGALTFVLLAQCALFAEISGRHSDRLTLLKYSQVASFLGSGSVLLCGLITNNMTVFSTMQWYCVLAACIAWLCMRYTGIHVVSATDKLSSHATASNPEPQDTPLLKDGKALPQASAVLLSLQIMRQRDFLLFVAMNFLQVLHVTFSSSFTLIFAEQLLPAATMPTRAQSVLYGAGFMCPQILVLCSQGLLHRVGYYRLLLLAFVLQLCLATITFVAGSSCYVSLTAFLLLDMVLPQAVFSLFNLPLSDIIDADARTHRRSSPLSSMVFGLNALFTKPAQSLAPMLVVRILNQHGYQTLGDMAGTTDTSSQAGLHQAMFGLLCIVPATISLLQLCIWAPFSIRTSHNAIPRHADL</sequence>
<dbReference type="InterPro" id="IPR036259">
    <property type="entry name" value="MFS_trans_sf"/>
</dbReference>
<feature type="transmembrane region" description="Helical" evidence="2">
    <location>
        <begin position="441"/>
        <end position="464"/>
    </location>
</feature>
<dbReference type="Proteomes" id="UP001318040">
    <property type="component" value="Chromosome 43"/>
</dbReference>
<feature type="transmembrane region" description="Helical" evidence="2">
    <location>
        <begin position="323"/>
        <end position="343"/>
    </location>
</feature>
<dbReference type="RefSeq" id="XP_032826080.1">
    <property type="nucleotide sequence ID" value="XM_032970189.1"/>
</dbReference>
<comment type="subcellular location">
    <subcellularLocation>
        <location evidence="1">Membrane</location>
        <topology evidence="1">Multi-pass membrane protein</topology>
    </subcellularLocation>
</comment>
<keyword evidence="2" id="KW-0812">Transmembrane</keyword>
<dbReference type="KEGG" id="pmrn:116951508"/>
<name>A0AAJ7TYT0_PETMA</name>
<dbReference type="PANTHER" id="PTHR28658:SF1">
    <property type="entry name" value="MAJOR FACILITATOR SUPERFAMILY DOMAIN CONTAINING 13B"/>
    <property type="match status" value="1"/>
</dbReference>
<feature type="transmembrane region" description="Helical" evidence="2">
    <location>
        <begin position="83"/>
        <end position="102"/>
    </location>
</feature>
<dbReference type="PANTHER" id="PTHR28658">
    <property type="entry name" value="TRANSMEMBRANE PROTEIN 180"/>
    <property type="match status" value="1"/>
</dbReference>
<dbReference type="SUPFAM" id="SSF103473">
    <property type="entry name" value="MFS general substrate transporter"/>
    <property type="match status" value="1"/>
</dbReference>
<feature type="transmembrane region" description="Helical" evidence="2">
    <location>
        <begin position="349"/>
        <end position="371"/>
    </location>
</feature>
<gene>
    <name evidence="4 5" type="primary">LOC116951508</name>
</gene>
<feature type="transmembrane region" description="Helical" evidence="2">
    <location>
        <begin position="153"/>
        <end position="175"/>
    </location>
</feature>
<dbReference type="GeneID" id="116951508"/>
<feature type="transmembrane region" description="Helical" evidence="2">
    <location>
        <begin position="12"/>
        <end position="33"/>
    </location>
</feature>
<evidence type="ECO:0000313" key="3">
    <source>
        <dbReference type="Proteomes" id="UP001318040"/>
    </source>
</evidence>
<dbReference type="AlphaFoldDB" id="A0AAJ7TYT0"/>
<organism evidence="3 4">
    <name type="scientific">Petromyzon marinus</name>
    <name type="common">Sea lamprey</name>
    <dbReference type="NCBI Taxonomy" id="7757"/>
    <lineage>
        <taxon>Eukaryota</taxon>
        <taxon>Metazoa</taxon>
        <taxon>Chordata</taxon>
        <taxon>Craniata</taxon>
        <taxon>Vertebrata</taxon>
        <taxon>Cyclostomata</taxon>
        <taxon>Hyperoartia</taxon>
        <taxon>Petromyzontiformes</taxon>
        <taxon>Petromyzontidae</taxon>
        <taxon>Petromyzon</taxon>
    </lineage>
</organism>
<proteinExistence type="predicted"/>
<feature type="transmembrane region" description="Helical" evidence="2">
    <location>
        <begin position="254"/>
        <end position="279"/>
    </location>
</feature>
<keyword evidence="3" id="KW-1185">Reference proteome</keyword>
<keyword evidence="2" id="KW-0472">Membrane</keyword>
<dbReference type="Pfam" id="PF13347">
    <property type="entry name" value="MFS_2"/>
    <property type="match status" value="1"/>
</dbReference>
<dbReference type="RefSeq" id="XP_032826079.1">
    <property type="nucleotide sequence ID" value="XM_032970188.1"/>
</dbReference>
<dbReference type="GO" id="GO:0016020">
    <property type="term" value="C:membrane"/>
    <property type="evidence" value="ECO:0007669"/>
    <property type="project" value="UniProtKB-SubCell"/>
</dbReference>
<evidence type="ECO:0000313" key="5">
    <source>
        <dbReference type="RefSeq" id="XP_032826080.1"/>
    </source>
</evidence>
<evidence type="ECO:0000256" key="1">
    <source>
        <dbReference type="ARBA" id="ARBA00004141"/>
    </source>
</evidence>